<dbReference type="Gene3D" id="1.10.510.10">
    <property type="entry name" value="Transferase(Phosphotransferase) domain 1"/>
    <property type="match status" value="1"/>
</dbReference>
<keyword evidence="3" id="KW-0723">Serine/threonine-protein kinase</keyword>
<dbReference type="InterPro" id="IPR011009">
    <property type="entry name" value="Kinase-like_dom_sf"/>
</dbReference>
<evidence type="ECO:0000259" key="2">
    <source>
        <dbReference type="PROSITE" id="PS50109"/>
    </source>
</evidence>
<evidence type="ECO:0000313" key="3">
    <source>
        <dbReference type="EMBL" id="GEO39687.1"/>
    </source>
</evidence>
<dbReference type="InterPro" id="IPR003018">
    <property type="entry name" value="GAF"/>
</dbReference>
<dbReference type="EMBL" id="BJYZ01000018">
    <property type="protein sequence ID" value="GEO39687.1"/>
    <property type="molecule type" value="Genomic_DNA"/>
</dbReference>
<dbReference type="SUPFAM" id="SSF55874">
    <property type="entry name" value="ATPase domain of HSP90 chaperone/DNA topoisomerase II/histidine kinase"/>
    <property type="match status" value="1"/>
</dbReference>
<keyword evidence="4" id="KW-1185">Reference proteome</keyword>
<dbReference type="Gene3D" id="3.40.50.300">
    <property type="entry name" value="P-loop containing nucleotide triphosphate hydrolases"/>
    <property type="match status" value="1"/>
</dbReference>
<dbReference type="InterPro" id="IPR053159">
    <property type="entry name" value="Hybrid_Histidine_Kinase"/>
</dbReference>
<dbReference type="SUPFAM" id="SSF55781">
    <property type="entry name" value="GAF domain-like"/>
    <property type="match status" value="1"/>
</dbReference>
<dbReference type="Pfam" id="PF07568">
    <property type="entry name" value="HisKA_2"/>
    <property type="match status" value="1"/>
</dbReference>
<dbReference type="SMART" id="SM00220">
    <property type="entry name" value="S_TKc"/>
    <property type="match status" value="1"/>
</dbReference>
<dbReference type="GO" id="GO:0005524">
    <property type="term" value="F:ATP binding"/>
    <property type="evidence" value="ECO:0007669"/>
    <property type="project" value="InterPro"/>
</dbReference>
<dbReference type="CDD" id="cd14014">
    <property type="entry name" value="STKc_PknB_like"/>
    <property type="match status" value="1"/>
</dbReference>
<dbReference type="Gene3D" id="3.30.565.10">
    <property type="entry name" value="Histidine kinase-like ATPase, C-terminal domain"/>
    <property type="match status" value="1"/>
</dbReference>
<dbReference type="InterPro" id="IPR029016">
    <property type="entry name" value="GAF-like_dom_sf"/>
</dbReference>
<dbReference type="RefSeq" id="WP_044430178.1">
    <property type="nucleotide sequence ID" value="NZ_BJYZ01000018.1"/>
</dbReference>
<dbReference type="InterPro" id="IPR011495">
    <property type="entry name" value="Sig_transdc_His_kin_sub2_dim/P"/>
</dbReference>
<dbReference type="SMART" id="SM00065">
    <property type="entry name" value="GAF"/>
    <property type="match status" value="1"/>
</dbReference>
<dbReference type="OrthoDB" id="9789238at2"/>
<dbReference type="InterPro" id="IPR005467">
    <property type="entry name" value="His_kinase_dom"/>
</dbReference>
<name>A0A512DT92_9PROT</name>
<dbReference type="PROSITE" id="PS50011">
    <property type="entry name" value="PROTEIN_KINASE_DOM"/>
    <property type="match status" value="1"/>
</dbReference>
<proteinExistence type="predicted"/>
<dbReference type="Pfam" id="PF13191">
    <property type="entry name" value="AAA_16"/>
    <property type="match status" value="1"/>
</dbReference>
<dbReference type="InterPro" id="IPR041664">
    <property type="entry name" value="AAA_16"/>
</dbReference>
<accession>A0A512DT92</accession>
<dbReference type="PROSITE" id="PS50109">
    <property type="entry name" value="HIS_KIN"/>
    <property type="match status" value="1"/>
</dbReference>
<sequence length="1661" mass="181500">MDISLYSSDILRGDGELGLFRAQSPDGAHSVLVLAPLVEQPDPAITMRIESEFVVAGEIASDWVVRPLGLDRTTAVPRLILEDQGGDPVPIGPVRPSGLGRFLRIAAGLAAAVCEIHRHGLIHKDIRPANLLADQAGRVQLTGLGLATRLPRERQALVPPETIAGILAYVAPEQTGRMNRSVDARSDLYSVGVTLYEMLTGTLPFAAADPLELIHCHIARPPTPPGERTPGIPGQIETIVLKLLGKTAEERYQTAKGLEADLRRCLGEWEKAERISPFPLGAHDVPDRLLIPERLYGRDAEITVLVTAFDRVVNNGGMEVVLISGYSGIGKSSVVAELHKVLVPSRGLFAAGKFDQFKRDIPYATLAQAFQELMLQIVGRGEAEVAGWRDALREALGANGQLMINLIPELERIVGPQPPVQTLPPQDAQNRFQLVFRRLLEVFARPEHPLTLFLDDLQWLDRATLDLIRHLVEGQETPHLLLVGAYRDNEVDGLHPLFRTIEGIREIGTHVSEIVLGPLAPEDVEHLLADTLRADPDRAAPLARLIHGKTGGNPFFAIQFISTLADEGLLGFDPKGRGWNWSLDRIRAKNLTDDIVDLMMTRLARLPRQQLDILKLLACLGNGAAVSTIGQVREPDSEPADKLLWELVNAGLIGRKDSAYAFVHDRIQEAAYALIPTAERPALHLGIGKALSAGLDAAEIEENVFEIVNQLNRGAALIEDASERERLAELNLTAGRRAKAATAYASGLTYLAMGGDLLEAGCWDRRYDLVFQIELNRAECEFLTGDMNAAEDRLNLLLSRTERLIDRAAATWLLVTLYTAQCQLGRAVETCLRYLKGIGVEWSAHPSRDDVMEEFRPIRDVIARGGIERLGVLPRLTDPEHRATLDVLTAVLPPAFFTDENLVCLVLCRAVNFSIANGNSSASSLAYAYLGMVLGPYFGDYRAGYQFGKLGYDLVRQHGLDRFKARVGMCFAYHVLPWTQPQRTGLPLLRQAYDTACEAGDVTYAGFCACTLISTLLGCGEPLGDVQREAERGLDSVRKAGFGLVADIITTQIRLIATLRGLTPRLGSFADAGFDEARFEAHLESDPSLTIAACWYWIRKLQACVCAGDAAAAVAAAARAKPLMWTTGGHFEMAEYHFHAALAHAARYDGAPVADKPNYRTELDRHAAQLKVWAASSRENFGHRSALVDGEVARIDGRGVEALKLFESAARSARAGGFLQVEALAFETAARFCIATGLDLMADVHLRHALNAWRRLGAEGKVRQLLELHPCLRDEAMLWGSPAAPLGRVVEHLDLAAVVRTSQAISGETSLERLIGTLMVIALEHAGADRGLLILPHGGSLYVEAEARAGREAVSVDVRASALTSDLAPQSLLHTVIRTRDSLLLDDARGTHAFDSDDYFRHAWCRSVLCVPLIKQSGLAGLLYLENSLTPYAFTPARIAVLKLLASQAAVSLENASLEEKETLLKEVHHRVKNNLQLISSLLSLQASRIEDPAVAELFADSRNRVRSMALVHENLYRAGDFARVSMKAHIQNLCSHLIRAYGAQSRNVDLVMHIEDLQMDMDRAVSCGLIINELVSNALKHAFPDDKAGHIEVALSLQHDRRCMLTVRDDGVGLHAGSTSSGSLGLQLVQDLTQQLRGTIAVTHDKGSSFSISFDVDGRR</sequence>
<dbReference type="InterPro" id="IPR003594">
    <property type="entry name" value="HATPase_dom"/>
</dbReference>
<dbReference type="SMART" id="SM00387">
    <property type="entry name" value="HATPase_c"/>
    <property type="match status" value="1"/>
</dbReference>
<evidence type="ECO:0000259" key="1">
    <source>
        <dbReference type="PROSITE" id="PS50011"/>
    </source>
</evidence>
<comment type="caution">
    <text evidence="3">The sequence shown here is derived from an EMBL/GenBank/DDBJ whole genome shotgun (WGS) entry which is preliminary data.</text>
</comment>
<dbReference type="Pfam" id="PF01590">
    <property type="entry name" value="GAF"/>
    <property type="match status" value="1"/>
</dbReference>
<dbReference type="SUPFAM" id="SSF52540">
    <property type="entry name" value="P-loop containing nucleoside triphosphate hydrolases"/>
    <property type="match status" value="1"/>
</dbReference>
<dbReference type="GO" id="GO:0004674">
    <property type="term" value="F:protein serine/threonine kinase activity"/>
    <property type="evidence" value="ECO:0007669"/>
    <property type="project" value="UniProtKB-KW"/>
</dbReference>
<dbReference type="InterPro" id="IPR036890">
    <property type="entry name" value="HATPase_C_sf"/>
</dbReference>
<dbReference type="PANTHER" id="PTHR43642:SF1">
    <property type="entry name" value="HYBRID SIGNAL TRANSDUCTION HISTIDINE KINASE G"/>
    <property type="match status" value="1"/>
</dbReference>
<dbReference type="PANTHER" id="PTHR43642">
    <property type="entry name" value="HYBRID SIGNAL TRANSDUCTION HISTIDINE KINASE G"/>
    <property type="match status" value="1"/>
</dbReference>
<organism evidence="3 4">
    <name type="scientific">Skermanella aerolata</name>
    <dbReference type="NCBI Taxonomy" id="393310"/>
    <lineage>
        <taxon>Bacteria</taxon>
        <taxon>Pseudomonadati</taxon>
        <taxon>Pseudomonadota</taxon>
        <taxon>Alphaproteobacteria</taxon>
        <taxon>Rhodospirillales</taxon>
        <taxon>Azospirillaceae</taxon>
        <taxon>Skermanella</taxon>
    </lineage>
</organism>
<dbReference type="Pfam" id="PF02518">
    <property type="entry name" value="HATPase_c"/>
    <property type="match status" value="1"/>
</dbReference>
<dbReference type="InterPro" id="IPR027417">
    <property type="entry name" value="P-loop_NTPase"/>
</dbReference>
<dbReference type="Proteomes" id="UP000321523">
    <property type="component" value="Unassembled WGS sequence"/>
</dbReference>
<protein>
    <submittedName>
        <fullName evidence="3">Serine/threonine protein kinase</fullName>
    </submittedName>
</protein>
<keyword evidence="3" id="KW-0808">Transferase</keyword>
<dbReference type="InterPro" id="IPR000719">
    <property type="entry name" value="Prot_kinase_dom"/>
</dbReference>
<evidence type="ECO:0000313" key="4">
    <source>
        <dbReference type="Proteomes" id="UP000321523"/>
    </source>
</evidence>
<keyword evidence="3" id="KW-0418">Kinase</keyword>
<feature type="domain" description="Protein kinase" evidence="1">
    <location>
        <begin position="6"/>
        <end position="266"/>
    </location>
</feature>
<dbReference type="Gene3D" id="3.30.450.40">
    <property type="match status" value="1"/>
</dbReference>
<reference evidence="3 4" key="1">
    <citation type="submission" date="2019-07" db="EMBL/GenBank/DDBJ databases">
        <title>Whole genome shotgun sequence of Skermanella aerolata NBRC 106429.</title>
        <authorList>
            <person name="Hosoyama A."/>
            <person name="Uohara A."/>
            <person name="Ohji S."/>
            <person name="Ichikawa N."/>
        </authorList>
    </citation>
    <scope>NUCLEOTIDE SEQUENCE [LARGE SCALE GENOMIC DNA]</scope>
    <source>
        <strain evidence="3 4">NBRC 106429</strain>
    </source>
</reference>
<feature type="domain" description="Histidine kinase" evidence="2">
    <location>
        <begin position="1467"/>
        <end position="1659"/>
    </location>
</feature>
<dbReference type="SUPFAM" id="SSF56112">
    <property type="entry name" value="Protein kinase-like (PK-like)"/>
    <property type="match status" value="1"/>
</dbReference>
<gene>
    <name evidence="3" type="ORF">SAE02_38350</name>
</gene>
<dbReference type="Pfam" id="PF00069">
    <property type="entry name" value="Pkinase"/>
    <property type="match status" value="1"/>
</dbReference>